<name>A0ABY8UTK7_9BACI</name>
<dbReference type="EC" id="2.7.1.-" evidence="2"/>
<proteinExistence type="predicted"/>
<keyword evidence="2" id="KW-0808">Transferase</keyword>
<dbReference type="PANTHER" id="PTHR21310">
    <property type="entry name" value="AMINOGLYCOSIDE PHOSPHOTRANSFERASE-RELATED-RELATED"/>
    <property type="match status" value="1"/>
</dbReference>
<gene>
    <name evidence="2" type="ORF">QNI29_13450</name>
</gene>
<dbReference type="InterPro" id="IPR051678">
    <property type="entry name" value="AGP_Transferase"/>
</dbReference>
<dbReference type="EMBL" id="CP126446">
    <property type="protein sequence ID" value="WIF96753.1"/>
    <property type="molecule type" value="Genomic_DNA"/>
</dbReference>
<evidence type="ECO:0000259" key="1">
    <source>
        <dbReference type="Pfam" id="PF01636"/>
    </source>
</evidence>
<protein>
    <submittedName>
        <fullName evidence="2">Aminoglycoside phosphotransferase family protein</fullName>
        <ecNumber evidence="2">2.7.1.-</ecNumber>
    </submittedName>
</protein>
<feature type="domain" description="Aminoglycoside phosphotransferase" evidence="1">
    <location>
        <begin position="6"/>
        <end position="208"/>
    </location>
</feature>
<reference evidence="2 3" key="1">
    <citation type="submission" date="2023-05" db="EMBL/GenBank/DDBJ databases">
        <title>Comparative genomics reveals the evidence of polycyclic aromatic hydrocarbons degradation in moderately halophilic genus Pontibacillus.</title>
        <authorList>
            <person name="Yang H."/>
            <person name="Qian Z."/>
        </authorList>
    </citation>
    <scope>NUCLEOTIDE SEQUENCE [LARGE SCALE GENOMIC DNA]</scope>
    <source>
        <strain evidence="3">HN14</strain>
    </source>
</reference>
<organism evidence="2 3">
    <name type="scientific">Pontibacillus chungwhensis</name>
    <dbReference type="NCBI Taxonomy" id="265426"/>
    <lineage>
        <taxon>Bacteria</taxon>
        <taxon>Bacillati</taxon>
        <taxon>Bacillota</taxon>
        <taxon>Bacilli</taxon>
        <taxon>Bacillales</taxon>
        <taxon>Bacillaceae</taxon>
        <taxon>Pontibacillus</taxon>
    </lineage>
</organism>
<dbReference type="Pfam" id="PF01636">
    <property type="entry name" value="APH"/>
    <property type="match status" value="1"/>
</dbReference>
<sequence length="250" mass="28350">MNLNEPIAEGNTAMIYLSQDQVIKVFKDHLPNTEALKEAKKQEFARSCGLPVPRVVEVTTVEGKPALVMEYVKGKSLGDRFMDHPDQVENEVRQSVEVQYSIHNVSCTGLESMTQKLTEQIQGARLLDSFQQEKLVELLGSMNYTPKLCHGDFHLYNLIRTDSDIQIIDWVDASAGDPRGDVYRTFLLYLHHSKELAELYLRLYCEKSGLSQEEVLIWAPIIAGARLGEHVSTEDNNRLLTIVNHYCSVL</sequence>
<evidence type="ECO:0000313" key="3">
    <source>
        <dbReference type="Proteomes" id="UP001236652"/>
    </source>
</evidence>
<evidence type="ECO:0000313" key="2">
    <source>
        <dbReference type="EMBL" id="WIF96753.1"/>
    </source>
</evidence>
<dbReference type="InterPro" id="IPR011009">
    <property type="entry name" value="Kinase-like_dom_sf"/>
</dbReference>
<dbReference type="Proteomes" id="UP001236652">
    <property type="component" value="Chromosome"/>
</dbReference>
<dbReference type="Gene3D" id="3.90.1200.10">
    <property type="match status" value="1"/>
</dbReference>
<dbReference type="GO" id="GO:0016740">
    <property type="term" value="F:transferase activity"/>
    <property type="evidence" value="ECO:0007669"/>
    <property type="project" value="UniProtKB-KW"/>
</dbReference>
<dbReference type="SUPFAM" id="SSF56112">
    <property type="entry name" value="Protein kinase-like (PK-like)"/>
    <property type="match status" value="1"/>
</dbReference>
<dbReference type="RefSeq" id="WP_231417019.1">
    <property type="nucleotide sequence ID" value="NZ_CP126446.1"/>
</dbReference>
<accession>A0ABY8UTK7</accession>
<keyword evidence="3" id="KW-1185">Reference proteome</keyword>
<dbReference type="InterPro" id="IPR002575">
    <property type="entry name" value="Aminoglycoside_PTrfase"/>
</dbReference>